<proteinExistence type="predicted"/>
<dbReference type="AlphaFoldDB" id="A0A4P2QUN1"/>
<organism evidence="1 2">
    <name type="scientific">Sorangium cellulosum</name>
    <name type="common">Polyangium cellulosum</name>
    <dbReference type="NCBI Taxonomy" id="56"/>
    <lineage>
        <taxon>Bacteria</taxon>
        <taxon>Pseudomonadati</taxon>
        <taxon>Myxococcota</taxon>
        <taxon>Polyangia</taxon>
        <taxon>Polyangiales</taxon>
        <taxon>Polyangiaceae</taxon>
        <taxon>Sorangium</taxon>
    </lineage>
</organism>
<reference evidence="1 2" key="1">
    <citation type="submission" date="2015-09" db="EMBL/GenBank/DDBJ databases">
        <title>Sorangium comparison.</title>
        <authorList>
            <person name="Zaburannyi N."/>
            <person name="Bunk B."/>
            <person name="Overmann J."/>
            <person name="Mueller R."/>
        </authorList>
    </citation>
    <scope>NUCLEOTIDE SEQUENCE [LARGE SCALE GENOMIC DNA]</scope>
    <source>
        <strain evidence="1 2">So ce836</strain>
    </source>
</reference>
<name>A0A4P2QUN1_SORCE</name>
<dbReference type="Pfam" id="PF07586">
    <property type="entry name" value="HXXSHH"/>
    <property type="match status" value="1"/>
</dbReference>
<accession>A0A4P2QUN1</accession>
<evidence type="ECO:0000313" key="2">
    <source>
        <dbReference type="Proteomes" id="UP000295497"/>
    </source>
</evidence>
<dbReference type="EMBL" id="CP012672">
    <property type="protein sequence ID" value="AUX33858.1"/>
    <property type="molecule type" value="Genomic_DNA"/>
</dbReference>
<evidence type="ECO:0000313" key="1">
    <source>
        <dbReference type="EMBL" id="AUX33858.1"/>
    </source>
</evidence>
<dbReference type="RefSeq" id="WP_165374222.1">
    <property type="nucleotide sequence ID" value="NZ_CP012672.1"/>
</dbReference>
<protein>
    <submittedName>
        <fullName evidence="1">Uncharacterized protein</fullName>
    </submittedName>
</protein>
<dbReference type="InterPro" id="IPR011447">
    <property type="entry name" value="DUF1552"/>
</dbReference>
<sequence>MRNVKFSRRTMLRGLGYGTVFCSGLFDNVYAQTAPRITRVAMFGYANGSQYQSEPTGGEKDFVLKPHMAPLEAVRNDILVFKNLTLARDPGNAHRSASFSVFGLGARTSIDQEFAKFLKDTTPLASLEIAVGQTSGDGGVIPGLSQVDGRFIPSVKNPLAAYQRVADRISGGAPAPGNGTPMNTPSAAEQALLRRQSVLDFIKEDVQSFRGRLGPEEATKMDFYLESLRTLERDVGGSIPTDMPSNSCSKLAAPLLSKDTMMNDMPEHSRLYLDIMAMAFACNVTRVASMMWGGGENNEAVKFGDIDISAWHSVSHGDPDGAPGRQIIRLQAYFAQEFRYFIEKLKSFSDGQFSLLDNTAAVLSTQNGSSQLGSAQNFAETDHPPQHAPFVVAGSCGGAWKTGRLLDAGGRNHNDVYLSIARAIGMNVTSVGRAAWCRGPLIT</sequence>
<dbReference type="Proteomes" id="UP000295497">
    <property type="component" value="Chromosome"/>
</dbReference>
<gene>
    <name evidence="1" type="ORF">SOCE836_060220</name>
</gene>